<dbReference type="AlphaFoldDB" id="A0A4S1E1F3"/>
<dbReference type="InterPro" id="IPR001296">
    <property type="entry name" value="Glyco_trans_1"/>
</dbReference>
<dbReference type="EMBL" id="SRSO01000002">
    <property type="protein sequence ID" value="TGV04436.1"/>
    <property type="molecule type" value="Genomic_DNA"/>
</dbReference>
<feature type="domain" description="Glycosyl transferase family 1" evidence="1">
    <location>
        <begin position="189"/>
        <end position="345"/>
    </location>
</feature>
<protein>
    <submittedName>
        <fullName evidence="2">Glycosyltransferase</fullName>
    </submittedName>
</protein>
<dbReference type="SUPFAM" id="SSF53756">
    <property type="entry name" value="UDP-Glycosyltransferase/glycogen phosphorylase"/>
    <property type="match status" value="1"/>
</dbReference>
<evidence type="ECO:0000313" key="3">
    <source>
        <dbReference type="Proteomes" id="UP000307602"/>
    </source>
</evidence>
<proteinExistence type="predicted"/>
<evidence type="ECO:0000313" key="2">
    <source>
        <dbReference type="EMBL" id="TGV04436.1"/>
    </source>
</evidence>
<dbReference type="RefSeq" id="WP_135875198.1">
    <property type="nucleotide sequence ID" value="NZ_SRSO01000002.1"/>
</dbReference>
<evidence type="ECO:0000259" key="1">
    <source>
        <dbReference type="Pfam" id="PF00534"/>
    </source>
</evidence>
<dbReference type="OrthoDB" id="1395864at2"/>
<comment type="caution">
    <text evidence="2">The sequence shown here is derived from an EMBL/GenBank/DDBJ whole genome shotgun (WGS) entry which is preliminary data.</text>
</comment>
<dbReference type="PANTHER" id="PTHR12526">
    <property type="entry name" value="GLYCOSYLTRANSFERASE"/>
    <property type="match status" value="1"/>
</dbReference>
<sequence>MKFTIITHVEHKSKEDVFYAYAPYVREMNLWLKHIDELEIVAPLSSNPISKIDISYKHQHIIFRSIPSIEFTSVKTILTSIIKIPVILFQLIKAFQKTDHIHLRCPGNIGLLGCIIQFFFPKKTKTAKYAGNWDPKSKQSFSYRLQKWLLSNTFLTRNITVLVYGQWKNQTKNIKSFFTATYSENEISVPKSRNYSKALKFIFLGSLVEGKRPLLVIKIIEALYKKGKEVSLEVYGEGVLSKELEDYIVNNNLEKRINLHGNREKNVIKNALKEAHFLILPSKSEGWPKAVAEAMFFGVIPISTLISCVPYMLDHGSRGILIESSLDKAVKTIEETLNNGEKYLEKMSLEASIWSQNYTLEAFETEIKELLF</sequence>
<gene>
    <name evidence="2" type="ORF">EM932_02615</name>
</gene>
<reference evidence="2 3" key="1">
    <citation type="submission" date="2019-04" db="EMBL/GenBank/DDBJ databases">
        <authorList>
            <person name="Liu A."/>
        </authorList>
    </citation>
    <scope>NUCLEOTIDE SEQUENCE [LARGE SCALE GENOMIC DNA]</scope>
    <source>
        <strain evidence="2 3">RZ03</strain>
    </source>
</reference>
<dbReference type="CDD" id="cd03801">
    <property type="entry name" value="GT4_PimA-like"/>
    <property type="match status" value="1"/>
</dbReference>
<dbReference type="GO" id="GO:0016757">
    <property type="term" value="F:glycosyltransferase activity"/>
    <property type="evidence" value="ECO:0007669"/>
    <property type="project" value="InterPro"/>
</dbReference>
<name>A0A4S1E1F3_9FLAO</name>
<dbReference type="Pfam" id="PF00534">
    <property type="entry name" value="Glycos_transf_1"/>
    <property type="match status" value="1"/>
</dbReference>
<accession>A0A4S1E1F3</accession>
<keyword evidence="3" id="KW-1185">Reference proteome</keyword>
<dbReference type="PANTHER" id="PTHR12526:SF630">
    <property type="entry name" value="GLYCOSYLTRANSFERASE"/>
    <property type="match status" value="1"/>
</dbReference>
<keyword evidence="2" id="KW-0808">Transferase</keyword>
<organism evidence="2 3">
    <name type="scientific">Flavivirga rizhaonensis</name>
    <dbReference type="NCBI Taxonomy" id="2559571"/>
    <lineage>
        <taxon>Bacteria</taxon>
        <taxon>Pseudomonadati</taxon>
        <taxon>Bacteroidota</taxon>
        <taxon>Flavobacteriia</taxon>
        <taxon>Flavobacteriales</taxon>
        <taxon>Flavobacteriaceae</taxon>
        <taxon>Flavivirga</taxon>
    </lineage>
</organism>
<dbReference type="Gene3D" id="3.40.50.2000">
    <property type="entry name" value="Glycogen Phosphorylase B"/>
    <property type="match status" value="1"/>
</dbReference>
<dbReference type="Proteomes" id="UP000307602">
    <property type="component" value="Unassembled WGS sequence"/>
</dbReference>